<dbReference type="GO" id="GO:0070573">
    <property type="term" value="F:metallodipeptidase activity"/>
    <property type="evidence" value="ECO:0007669"/>
    <property type="project" value="InterPro"/>
</dbReference>
<gene>
    <name evidence="3" type="ORF">FVE85_7154</name>
</gene>
<evidence type="ECO:0000256" key="1">
    <source>
        <dbReference type="RuleBase" id="RU341113"/>
    </source>
</evidence>
<comment type="cofactor">
    <cofactor evidence="1">
        <name>Zn(2+)</name>
        <dbReference type="ChEBI" id="CHEBI:29105"/>
    </cofactor>
</comment>
<keyword evidence="2" id="KW-0812">Transmembrane</keyword>
<protein>
    <recommendedName>
        <fullName evidence="1">Dipeptidase</fullName>
        <ecNumber evidence="1">3.4.13.19</ecNumber>
    </recommendedName>
</protein>
<comment type="catalytic activity">
    <reaction evidence="1">
        <text>an L-aminoacyl-L-amino acid + H2O = 2 an L-alpha-amino acid</text>
        <dbReference type="Rhea" id="RHEA:48940"/>
        <dbReference type="ChEBI" id="CHEBI:15377"/>
        <dbReference type="ChEBI" id="CHEBI:59869"/>
        <dbReference type="ChEBI" id="CHEBI:77460"/>
        <dbReference type="EC" id="3.4.13.19"/>
    </reaction>
</comment>
<dbReference type="InterPro" id="IPR032466">
    <property type="entry name" value="Metal_Hydrolase"/>
</dbReference>
<evidence type="ECO:0000313" key="4">
    <source>
        <dbReference type="Proteomes" id="UP000324585"/>
    </source>
</evidence>
<dbReference type="OrthoDB" id="445695at2759"/>
<feature type="transmembrane region" description="Helical" evidence="2">
    <location>
        <begin position="22"/>
        <end position="44"/>
    </location>
</feature>
<dbReference type="OMA" id="CIADGHA"/>
<dbReference type="EC" id="3.4.13.19" evidence="1"/>
<keyword evidence="1" id="KW-0482">Metalloprotease</keyword>
<sequence>MWGTTVYGMDAFFVSYKTPDVALLLSAVAAVLFVVSAVLVIATFDRWVQSEDKFTRLRFEAGSALCVFILSSIFLFSGVPYFVDAFSNRIIPAFSREGVALSSASRASESVTDVEQRFAQEAATLFNASIVVDLHCDALLWPKRNLLTRNTWGHVDIPRLREGNVALQVFALVTGVPLLQNYETNAEPGLFSDAVTLKYIVERQPLSAIRSRMGRVQLQASKLFDVAKRSNGIFRVITSAEDLALYLRSRVDSQSRLSAGLLAIEGVHALDKSVWNVDKCYDAGVRIVGISHFFDTEFGGSAHGVGKGGLTDLGMQLLGRMESKRMIVDLAHASTSLIDDVLEKATRPVIVSHTGIHAVCNSTRNLRDHHIQRIAKMQGLIGITFFRPAICGHDKDPIAEIVDQIEYVVGMVGARYVSLGSDWDGAVSTAVDSSQVDRIAYALLERGFSKAAVRLILGENAVRFFLKNLP</sequence>
<name>A0A5J4Z690_PORPP</name>
<dbReference type="EMBL" id="VRMN01000001">
    <property type="protein sequence ID" value="KAA8499569.1"/>
    <property type="molecule type" value="Genomic_DNA"/>
</dbReference>
<dbReference type="PANTHER" id="PTHR10443:SF12">
    <property type="entry name" value="DIPEPTIDASE"/>
    <property type="match status" value="1"/>
</dbReference>
<organism evidence="3 4">
    <name type="scientific">Porphyridium purpureum</name>
    <name type="common">Red alga</name>
    <name type="synonym">Porphyridium cruentum</name>
    <dbReference type="NCBI Taxonomy" id="35688"/>
    <lineage>
        <taxon>Eukaryota</taxon>
        <taxon>Rhodophyta</taxon>
        <taxon>Bangiophyceae</taxon>
        <taxon>Porphyridiales</taxon>
        <taxon>Porphyridiaceae</taxon>
        <taxon>Porphyridium</taxon>
    </lineage>
</organism>
<dbReference type="Gene3D" id="3.20.20.140">
    <property type="entry name" value="Metal-dependent hydrolases"/>
    <property type="match status" value="1"/>
</dbReference>
<evidence type="ECO:0000256" key="2">
    <source>
        <dbReference type="SAM" id="Phobius"/>
    </source>
</evidence>
<comment type="similarity">
    <text evidence="1">Belongs to the metallo-dependent hydrolases superfamily. Peptidase M19 family.</text>
</comment>
<reference evidence="4" key="1">
    <citation type="journal article" date="2019" name="Nat. Commun.">
        <title>Expansion of phycobilisome linker gene families in mesophilic red algae.</title>
        <authorList>
            <person name="Lee J."/>
            <person name="Kim D."/>
            <person name="Bhattacharya D."/>
            <person name="Yoon H.S."/>
        </authorList>
    </citation>
    <scope>NUCLEOTIDE SEQUENCE [LARGE SCALE GENOMIC DNA]</scope>
    <source>
        <strain evidence="4">CCMP 1328</strain>
    </source>
</reference>
<feature type="transmembrane region" description="Helical" evidence="2">
    <location>
        <begin position="64"/>
        <end position="83"/>
    </location>
</feature>
<dbReference type="PROSITE" id="PS51365">
    <property type="entry name" value="RENAL_DIPEPTIDASE_2"/>
    <property type="match status" value="1"/>
</dbReference>
<dbReference type="PANTHER" id="PTHR10443">
    <property type="entry name" value="MICROSOMAL DIPEPTIDASE"/>
    <property type="match status" value="1"/>
</dbReference>
<dbReference type="Pfam" id="PF01244">
    <property type="entry name" value="Peptidase_M19"/>
    <property type="match status" value="1"/>
</dbReference>
<dbReference type="SUPFAM" id="SSF51556">
    <property type="entry name" value="Metallo-dependent hydrolases"/>
    <property type="match status" value="1"/>
</dbReference>
<dbReference type="AlphaFoldDB" id="A0A5J4Z690"/>
<comment type="caution">
    <text evidence="3">The sequence shown here is derived from an EMBL/GenBank/DDBJ whole genome shotgun (WGS) entry which is preliminary data.</text>
</comment>
<keyword evidence="4" id="KW-1185">Reference proteome</keyword>
<keyword evidence="1" id="KW-0378">Hydrolase</keyword>
<keyword evidence="1" id="KW-0479">Metal-binding</keyword>
<keyword evidence="1" id="KW-0645">Protease</keyword>
<accession>A0A5J4Z690</accession>
<keyword evidence="1" id="KW-0862">Zinc</keyword>
<dbReference type="GO" id="GO:0006508">
    <property type="term" value="P:proteolysis"/>
    <property type="evidence" value="ECO:0007669"/>
    <property type="project" value="UniProtKB-KW"/>
</dbReference>
<dbReference type="Proteomes" id="UP000324585">
    <property type="component" value="Unassembled WGS sequence"/>
</dbReference>
<proteinExistence type="inferred from homology"/>
<keyword evidence="2" id="KW-0472">Membrane</keyword>
<keyword evidence="2" id="KW-1133">Transmembrane helix</keyword>
<dbReference type="GO" id="GO:0046872">
    <property type="term" value="F:metal ion binding"/>
    <property type="evidence" value="ECO:0007669"/>
    <property type="project" value="UniProtKB-UniRule"/>
</dbReference>
<evidence type="ECO:0000313" key="3">
    <source>
        <dbReference type="EMBL" id="KAA8499569.1"/>
    </source>
</evidence>
<dbReference type="InterPro" id="IPR008257">
    <property type="entry name" value="Pept_M19"/>
</dbReference>
<keyword evidence="1" id="KW-0224">Dipeptidase</keyword>